<dbReference type="InterPro" id="IPR008966">
    <property type="entry name" value="Adhesion_dom_sf"/>
</dbReference>
<dbReference type="EMBL" id="CP074347">
    <property type="protein sequence ID" value="USV01500.1"/>
    <property type="molecule type" value="Genomic_DNA"/>
</dbReference>
<evidence type="ECO:0000256" key="1">
    <source>
        <dbReference type="SAM" id="SignalP"/>
    </source>
</evidence>
<dbReference type="GeneID" id="75020768"/>
<accession>A0ABY5CUT4</accession>
<dbReference type="InterPro" id="IPR000259">
    <property type="entry name" value="Adhesion_dom_fimbrial"/>
</dbReference>
<feature type="signal peptide" evidence="1">
    <location>
        <begin position="1"/>
        <end position="23"/>
    </location>
</feature>
<evidence type="ECO:0000259" key="2">
    <source>
        <dbReference type="Pfam" id="PF00419"/>
    </source>
</evidence>
<dbReference type="InterPro" id="IPR050263">
    <property type="entry name" value="Bact_Fimbrial_Adh_Pro"/>
</dbReference>
<evidence type="ECO:0000313" key="3">
    <source>
        <dbReference type="EMBL" id="USV01500.1"/>
    </source>
</evidence>
<dbReference type="PANTHER" id="PTHR33420:SF26">
    <property type="entry name" value="FIMBRIAL SUBUNIT"/>
    <property type="match status" value="1"/>
</dbReference>
<feature type="domain" description="Fimbrial-type adhesion" evidence="2">
    <location>
        <begin position="32"/>
        <end position="176"/>
    </location>
</feature>
<dbReference type="Proteomes" id="UP001056873">
    <property type="component" value="Chromosome"/>
</dbReference>
<name>A0ABY5CUT4_9GAMM</name>
<dbReference type="PANTHER" id="PTHR33420">
    <property type="entry name" value="FIMBRIAL SUBUNIT ELFA-RELATED"/>
    <property type="match status" value="1"/>
</dbReference>
<dbReference type="SUPFAM" id="SSF49401">
    <property type="entry name" value="Bacterial adhesins"/>
    <property type="match status" value="1"/>
</dbReference>
<evidence type="ECO:0000313" key="4">
    <source>
        <dbReference type="Proteomes" id="UP001056873"/>
    </source>
</evidence>
<keyword evidence="4" id="KW-1185">Reference proteome</keyword>
<reference evidence="3" key="1">
    <citation type="journal article" date="2022" name="BMC Genomics">
        <title>Genome sequence of the entomopathogenic Serratia entomophila isolate 626 and characterisation of the species specific itaconate degradation pathway.</title>
        <authorList>
            <person name="Vaughan A.L."/>
            <person name="Altermann E."/>
            <person name="Glare T.R."/>
            <person name="Hurst M.R.H."/>
        </authorList>
    </citation>
    <scope>NUCLEOTIDE SEQUENCE</scope>
    <source>
        <strain evidence="3">626</strain>
    </source>
</reference>
<keyword evidence="1" id="KW-0732">Signal</keyword>
<gene>
    <name evidence="3" type="ORF">KFQ06_02885</name>
</gene>
<organism evidence="3 4">
    <name type="scientific">Serratia entomophila</name>
    <dbReference type="NCBI Taxonomy" id="42906"/>
    <lineage>
        <taxon>Bacteria</taxon>
        <taxon>Pseudomonadati</taxon>
        <taxon>Pseudomonadota</taxon>
        <taxon>Gammaproteobacteria</taxon>
        <taxon>Enterobacterales</taxon>
        <taxon>Yersiniaceae</taxon>
        <taxon>Serratia</taxon>
    </lineage>
</organism>
<feature type="chain" id="PRO_5045857870" evidence="1">
    <location>
        <begin position="24"/>
        <end position="176"/>
    </location>
</feature>
<dbReference type="Gene3D" id="2.60.40.1090">
    <property type="entry name" value="Fimbrial-type adhesion domain"/>
    <property type="match status" value="1"/>
</dbReference>
<proteinExistence type="predicted"/>
<dbReference type="Pfam" id="PF00419">
    <property type="entry name" value="Fimbrial"/>
    <property type="match status" value="1"/>
</dbReference>
<protein>
    <submittedName>
        <fullName evidence="3">Fimbrial protein</fullName>
    </submittedName>
</protein>
<sequence length="176" mass="17887">MKLNKIMLATVVTLGLSSMVAQAANQGQGAVKFTGAIIDAPCSISPESVDQTVELGQVSNSLLKKGGKSTPKAFTIDLEHCEVENGKNNVSVTFTGIESATQKGMLSISGQASGASVAITDAGGKIVELGKSSPLTGVNEGNTALRFAAYLQGDGASSTVVPGDFTAVADFTLAYQ</sequence>
<dbReference type="InterPro" id="IPR036937">
    <property type="entry name" value="Adhesion_dom_fimbrial_sf"/>
</dbReference>
<dbReference type="RefSeq" id="WP_234588265.1">
    <property type="nucleotide sequence ID" value="NZ_CAMIPG010000003.1"/>
</dbReference>